<evidence type="ECO:0000313" key="2">
    <source>
        <dbReference type="EMBL" id="CCF85926.1"/>
    </source>
</evidence>
<accession>I4EML3</accession>
<dbReference type="Proteomes" id="UP000004221">
    <property type="component" value="Unassembled WGS sequence"/>
</dbReference>
<comment type="caution">
    <text evidence="2">The sequence shown here is derived from an EMBL/GenBank/DDBJ whole genome shotgun (WGS) entry which is preliminary data.</text>
</comment>
<evidence type="ECO:0000256" key="1">
    <source>
        <dbReference type="SAM" id="MobiDB-lite"/>
    </source>
</evidence>
<keyword evidence="3" id="KW-1185">Reference proteome</keyword>
<gene>
    <name evidence="2" type="ORF">NITHO_6180002</name>
</gene>
<protein>
    <submittedName>
        <fullName evidence="2">Uncharacterized protein</fullName>
    </submittedName>
</protein>
<name>I4EML3_9BACT</name>
<sequence length="196" mass="22403">MEPGAGAGGEQHGHRQHHFRVRGAIERDHDRPVPECFRIPLLGTDQEHRFGTLLENLLRNRAEEEAPHAARSMRREQDQIGLELVRMLGDAARDIMLLIRMHVDLHRHPVPRVLVRYPAEILRRLGRIMQVRLTMHGPGSTMLNDVEEGNGASTGGRKRESGWKHRFGQAGPIKRDEQMIEFLDHTPPPAKVWTSK</sequence>
<dbReference type="AlphaFoldDB" id="I4EML3"/>
<organism evidence="2 3">
    <name type="scientific">Nitrolancea hollandica Lb</name>
    <dbReference type="NCBI Taxonomy" id="1129897"/>
    <lineage>
        <taxon>Bacteria</taxon>
        <taxon>Pseudomonadati</taxon>
        <taxon>Thermomicrobiota</taxon>
        <taxon>Thermomicrobia</taxon>
        <taxon>Sphaerobacterales</taxon>
        <taxon>Sphaerobacterineae</taxon>
        <taxon>Sphaerobacteraceae</taxon>
        <taxon>Nitrolancea</taxon>
    </lineage>
</organism>
<evidence type="ECO:0000313" key="3">
    <source>
        <dbReference type="Proteomes" id="UP000004221"/>
    </source>
</evidence>
<reference evidence="2 3" key="1">
    <citation type="journal article" date="2012" name="ISME J.">
        <title>Nitrification expanded: discovery, physiology and genomics of a nitrite-oxidizing bacterium from the phylum Chloroflexi.</title>
        <authorList>
            <person name="Sorokin D.Y."/>
            <person name="Lucker S."/>
            <person name="Vejmelkova D."/>
            <person name="Kostrikina N.A."/>
            <person name="Kleerebezem R."/>
            <person name="Rijpstra W.I."/>
            <person name="Damste J.S."/>
            <person name="Le Paslier D."/>
            <person name="Muyzer G."/>
            <person name="Wagner M."/>
            <person name="van Loosdrecht M.C."/>
            <person name="Daims H."/>
        </authorList>
    </citation>
    <scope>NUCLEOTIDE SEQUENCE [LARGE SCALE GENOMIC DNA]</scope>
    <source>
        <strain evidence="3">none</strain>
    </source>
</reference>
<proteinExistence type="predicted"/>
<feature type="region of interest" description="Disordered" evidence="1">
    <location>
        <begin position="140"/>
        <end position="164"/>
    </location>
</feature>
<dbReference type="EMBL" id="CAGS01000577">
    <property type="protein sequence ID" value="CCF85926.1"/>
    <property type="molecule type" value="Genomic_DNA"/>
</dbReference>